<dbReference type="Pfam" id="PF11326">
    <property type="entry name" value="PANTS-like"/>
    <property type="match status" value="1"/>
</dbReference>
<organism evidence="1 2">
    <name type="scientific">Paraglomus occultum</name>
    <dbReference type="NCBI Taxonomy" id="144539"/>
    <lineage>
        <taxon>Eukaryota</taxon>
        <taxon>Fungi</taxon>
        <taxon>Fungi incertae sedis</taxon>
        <taxon>Mucoromycota</taxon>
        <taxon>Glomeromycotina</taxon>
        <taxon>Glomeromycetes</taxon>
        <taxon>Paraglomerales</taxon>
        <taxon>Paraglomeraceae</taxon>
        <taxon>Paraglomus</taxon>
    </lineage>
</organism>
<evidence type="ECO:0000313" key="2">
    <source>
        <dbReference type="Proteomes" id="UP000789572"/>
    </source>
</evidence>
<dbReference type="EMBL" id="CAJVPJ010003059">
    <property type="protein sequence ID" value="CAG8634088.1"/>
    <property type="molecule type" value="Genomic_DNA"/>
</dbReference>
<dbReference type="PANTHER" id="PTHR28052">
    <property type="entry name" value="UPF0545 PROTEIN C22ORF39"/>
    <property type="match status" value="1"/>
</dbReference>
<gene>
    <name evidence="1" type="ORF">POCULU_LOCUS9056</name>
</gene>
<protein>
    <submittedName>
        <fullName evidence="1">8079_t:CDS:1</fullName>
    </submittedName>
</protein>
<proteinExistence type="predicted"/>
<dbReference type="AlphaFoldDB" id="A0A9N9DBP3"/>
<dbReference type="Proteomes" id="UP000789572">
    <property type="component" value="Unassembled WGS sequence"/>
</dbReference>
<dbReference type="OrthoDB" id="2017405at2759"/>
<dbReference type="PANTHER" id="PTHR28052:SF1">
    <property type="entry name" value="UPF0545 PROTEIN C22ORF39"/>
    <property type="match status" value="1"/>
</dbReference>
<keyword evidence="2" id="KW-1185">Reference proteome</keyword>
<name>A0A9N9DBP3_9GLOM</name>
<evidence type="ECO:0000313" key="1">
    <source>
        <dbReference type="EMBL" id="CAG8634088.1"/>
    </source>
</evidence>
<accession>A0A9N9DBP3</accession>
<feature type="non-terminal residue" evidence="1">
    <location>
        <position position="112"/>
    </location>
</feature>
<sequence length="112" mass="13508">EVINDQDEPTCSLRQEFDAMFYCYSIGGQAINYYRYGTRKDCKRYRDNLRFCWRTKFMDSEEKKKAFKERAEQKEKKVKDGPNCLDIWELRELSIVVMSDNIRRVVQLICVN</sequence>
<dbReference type="InterPro" id="IPR021475">
    <property type="entry name" value="Pants/Emi1-like"/>
</dbReference>
<reference evidence="1" key="1">
    <citation type="submission" date="2021-06" db="EMBL/GenBank/DDBJ databases">
        <authorList>
            <person name="Kallberg Y."/>
            <person name="Tangrot J."/>
            <person name="Rosling A."/>
        </authorList>
    </citation>
    <scope>NUCLEOTIDE SEQUENCE</scope>
    <source>
        <strain evidence="1">IA702</strain>
    </source>
</reference>
<comment type="caution">
    <text evidence="1">The sequence shown here is derived from an EMBL/GenBank/DDBJ whole genome shotgun (WGS) entry which is preliminary data.</text>
</comment>